<name>A0ABM1DYT9_PRICU</name>
<dbReference type="PANTHER" id="PTHR11988:SF55">
    <property type="entry name" value="BZIP DOMAIN-CONTAINING PROTEIN"/>
    <property type="match status" value="1"/>
</dbReference>
<accession>A0ABM1DYT9</accession>
<evidence type="ECO:0000259" key="7">
    <source>
        <dbReference type="PROSITE" id="PS50217"/>
    </source>
</evidence>
<dbReference type="GeneID" id="106807312"/>
<keyword evidence="4" id="KW-0804">Transcription</keyword>
<dbReference type="CDD" id="cd14695">
    <property type="entry name" value="bZIP_HLF"/>
    <property type="match status" value="1"/>
</dbReference>
<dbReference type="InterPro" id="IPR004827">
    <property type="entry name" value="bZIP"/>
</dbReference>
<feature type="region of interest" description="Disordered" evidence="6">
    <location>
        <begin position="221"/>
        <end position="263"/>
    </location>
</feature>
<evidence type="ECO:0000256" key="4">
    <source>
        <dbReference type="ARBA" id="ARBA00023163"/>
    </source>
</evidence>
<dbReference type="Pfam" id="PF07716">
    <property type="entry name" value="bZIP_2"/>
    <property type="match status" value="1"/>
</dbReference>
<reference evidence="9" key="1">
    <citation type="submission" date="2025-08" db="UniProtKB">
        <authorList>
            <consortium name="RefSeq"/>
        </authorList>
    </citation>
    <scope>IDENTIFICATION</scope>
</reference>
<dbReference type="Gene3D" id="1.20.5.170">
    <property type="match status" value="1"/>
</dbReference>
<dbReference type="RefSeq" id="XP_014665110.1">
    <property type="nucleotide sequence ID" value="XM_014809624.1"/>
</dbReference>
<evidence type="ECO:0000256" key="2">
    <source>
        <dbReference type="ARBA" id="ARBA00023015"/>
    </source>
</evidence>
<keyword evidence="8" id="KW-1185">Reference proteome</keyword>
<comment type="subcellular location">
    <subcellularLocation>
        <location evidence="1">Nucleus</location>
    </subcellularLocation>
</comment>
<evidence type="ECO:0000256" key="1">
    <source>
        <dbReference type="ARBA" id="ARBA00004123"/>
    </source>
</evidence>
<dbReference type="SUPFAM" id="SSF57959">
    <property type="entry name" value="Leucine zipper domain"/>
    <property type="match status" value="1"/>
</dbReference>
<evidence type="ECO:0000256" key="5">
    <source>
        <dbReference type="ARBA" id="ARBA00023242"/>
    </source>
</evidence>
<gene>
    <name evidence="9" type="primary">LOC106807312</name>
</gene>
<feature type="compositionally biased region" description="Basic and acidic residues" evidence="6">
    <location>
        <begin position="231"/>
        <end position="249"/>
    </location>
</feature>
<dbReference type="InterPro" id="IPR040223">
    <property type="entry name" value="PAR_bZIP"/>
</dbReference>
<dbReference type="PANTHER" id="PTHR11988">
    <property type="entry name" value="THYROTROPH EMBRYONIC FACTOR RELATED"/>
    <property type="match status" value="1"/>
</dbReference>
<protein>
    <submittedName>
        <fullName evidence="9">D site-binding protein-like</fullName>
    </submittedName>
</protein>
<evidence type="ECO:0000256" key="3">
    <source>
        <dbReference type="ARBA" id="ARBA00023125"/>
    </source>
</evidence>
<dbReference type="SMART" id="SM00338">
    <property type="entry name" value="BRLZ"/>
    <property type="match status" value="1"/>
</dbReference>
<evidence type="ECO:0000256" key="6">
    <source>
        <dbReference type="SAM" id="MobiDB-lite"/>
    </source>
</evidence>
<dbReference type="Proteomes" id="UP000695022">
    <property type="component" value="Unplaced"/>
</dbReference>
<keyword evidence="2" id="KW-0805">Transcription regulation</keyword>
<organism evidence="8 9">
    <name type="scientific">Priapulus caudatus</name>
    <name type="common">Priapulid worm</name>
    <dbReference type="NCBI Taxonomy" id="37621"/>
    <lineage>
        <taxon>Eukaryota</taxon>
        <taxon>Metazoa</taxon>
        <taxon>Ecdysozoa</taxon>
        <taxon>Scalidophora</taxon>
        <taxon>Priapulida</taxon>
        <taxon>Priapulimorpha</taxon>
        <taxon>Priapulimorphida</taxon>
        <taxon>Priapulidae</taxon>
        <taxon>Priapulus</taxon>
    </lineage>
</organism>
<keyword evidence="3" id="KW-0238">DNA-binding</keyword>
<keyword evidence="5" id="KW-0539">Nucleus</keyword>
<sequence>MGDASFFDYITNSAANLLHHNQLFSPGSVANSYDPTGGSHNAQQLWSHAHLQPEPAAPPAGSAHAHDVVLKNVKTGLPLTPPGSPDEAKDLSTAHRHQMSQPPAMLSTNNDFSLSAFSSGHGMAAAAAAAAWHGFPGYGAHSLPLADAHATEGATVDQVNFGASTSAGALSSQAVLAKPVPVRRLSEKRIAQARACIGSVPGIMPDHNDLGPVMARAIAATTSAQRRPRTEKRPVPSESKDVRYYERRSRNNSAAKKSRDMRKEREDEIAVRACFLEKENAVLRAQVSTLRDEAGSLRQLLMQKRGRHAM</sequence>
<feature type="region of interest" description="Disordered" evidence="6">
    <location>
        <begin position="74"/>
        <end position="96"/>
    </location>
</feature>
<dbReference type="PROSITE" id="PS50217">
    <property type="entry name" value="BZIP"/>
    <property type="match status" value="1"/>
</dbReference>
<feature type="domain" description="BZIP" evidence="7">
    <location>
        <begin position="241"/>
        <end position="304"/>
    </location>
</feature>
<dbReference type="InterPro" id="IPR046347">
    <property type="entry name" value="bZIP_sf"/>
</dbReference>
<proteinExistence type="predicted"/>
<evidence type="ECO:0000313" key="9">
    <source>
        <dbReference type="RefSeq" id="XP_014665110.1"/>
    </source>
</evidence>
<evidence type="ECO:0000313" key="8">
    <source>
        <dbReference type="Proteomes" id="UP000695022"/>
    </source>
</evidence>